<protein>
    <submittedName>
        <fullName evidence="1">Uncharacterized protein</fullName>
    </submittedName>
</protein>
<dbReference type="AlphaFoldDB" id="A0AAV4MUH2"/>
<gene>
    <name evidence="1" type="ORF">CEXT_181021</name>
</gene>
<proteinExistence type="predicted"/>
<keyword evidence="2" id="KW-1185">Reference proteome</keyword>
<evidence type="ECO:0000313" key="2">
    <source>
        <dbReference type="Proteomes" id="UP001054945"/>
    </source>
</evidence>
<dbReference type="EMBL" id="BPLR01020127">
    <property type="protein sequence ID" value="GIX75042.1"/>
    <property type="molecule type" value="Genomic_DNA"/>
</dbReference>
<evidence type="ECO:0000313" key="1">
    <source>
        <dbReference type="EMBL" id="GIX75042.1"/>
    </source>
</evidence>
<dbReference type="Proteomes" id="UP001054945">
    <property type="component" value="Unassembled WGS sequence"/>
</dbReference>
<name>A0AAV4MUH2_CAEEX</name>
<organism evidence="1 2">
    <name type="scientific">Caerostris extrusa</name>
    <name type="common">Bark spider</name>
    <name type="synonym">Caerostris bankana</name>
    <dbReference type="NCBI Taxonomy" id="172846"/>
    <lineage>
        <taxon>Eukaryota</taxon>
        <taxon>Metazoa</taxon>
        <taxon>Ecdysozoa</taxon>
        <taxon>Arthropoda</taxon>
        <taxon>Chelicerata</taxon>
        <taxon>Arachnida</taxon>
        <taxon>Araneae</taxon>
        <taxon>Araneomorphae</taxon>
        <taxon>Entelegynae</taxon>
        <taxon>Araneoidea</taxon>
        <taxon>Araneidae</taxon>
        <taxon>Caerostris</taxon>
    </lineage>
</organism>
<reference evidence="1 2" key="1">
    <citation type="submission" date="2021-06" db="EMBL/GenBank/DDBJ databases">
        <title>Caerostris extrusa draft genome.</title>
        <authorList>
            <person name="Kono N."/>
            <person name="Arakawa K."/>
        </authorList>
    </citation>
    <scope>NUCLEOTIDE SEQUENCE [LARGE SCALE GENOMIC DNA]</scope>
</reference>
<comment type="caution">
    <text evidence="1">The sequence shown here is derived from an EMBL/GenBank/DDBJ whole genome shotgun (WGS) entry which is preliminary data.</text>
</comment>
<accession>A0AAV4MUH2</accession>
<sequence length="105" mass="12251">MVEVNGYHAVCGCDALLSCHPRLGFIDDMRFASRYNDARLSAAKMQQTAWHHCTLSILASLYLCPFWHHCTLKGPQSLQFRALLKQIYINNYISNCTFYEYVYYE</sequence>